<accession>A0AAW2EP48</accession>
<dbReference type="AlphaFoldDB" id="A0AAW2EP48"/>
<evidence type="ECO:0000313" key="2">
    <source>
        <dbReference type="Proteomes" id="UP001430953"/>
    </source>
</evidence>
<organism evidence="1 2">
    <name type="scientific">Cardiocondyla obscurior</name>
    <dbReference type="NCBI Taxonomy" id="286306"/>
    <lineage>
        <taxon>Eukaryota</taxon>
        <taxon>Metazoa</taxon>
        <taxon>Ecdysozoa</taxon>
        <taxon>Arthropoda</taxon>
        <taxon>Hexapoda</taxon>
        <taxon>Insecta</taxon>
        <taxon>Pterygota</taxon>
        <taxon>Neoptera</taxon>
        <taxon>Endopterygota</taxon>
        <taxon>Hymenoptera</taxon>
        <taxon>Apocrita</taxon>
        <taxon>Aculeata</taxon>
        <taxon>Formicoidea</taxon>
        <taxon>Formicidae</taxon>
        <taxon>Myrmicinae</taxon>
        <taxon>Cardiocondyla</taxon>
    </lineage>
</organism>
<reference evidence="1 2" key="1">
    <citation type="submission" date="2023-03" db="EMBL/GenBank/DDBJ databases">
        <title>High recombination rates correlate with genetic variation in Cardiocondyla obscurior ants.</title>
        <authorList>
            <person name="Errbii M."/>
        </authorList>
    </citation>
    <scope>NUCLEOTIDE SEQUENCE [LARGE SCALE GENOMIC DNA]</scope>
    <source>
        <strain evidence="1">Alpha-2009</strain>
        <tissue evidence="1">Whole body</tissue>
    </source>
</reference>
<evidence type="ECO:0000313" key="1">
    <source>
        <dbReference type="EMBL" id="KAL0105474.1"/>
    </source>
</evidence>
<protein>
    <submittedName>
        <fullName evidence="1">Uncharacterized protein</fullName>
    </submittedName>
</protein>
<gene>
    <name evidence="1" type="ORF">PUN28_016858</name>
</gene>
<dbReference type="Proteomes" id="UP001430953">
    <property type="component" value="Unassembled WGS sequence"/>
</dbReference>
<proteinExistence type="predicted"/>
<dbReference type="EMBL" id="JADYXP020000019">
    <property type="protein sequence ID" value="KAL0105474.1"/>
    <property type="molecule type" value="Genomic_DNA"/>
</dbReference>
<comment type="caution">
    <text evidence="1">The sequence shown here is derived from an EMBL/GenBank/DDBJ whole genome shotgun (WGS) entry which is preliminary data.</text>
</comment>
<sequence>MLKHRSDKVDYLATHADPFDALPLLNNLHHFRFLFPQTDFGCFPRLRQRKFLVHGLRTNYLFNYLIN</sequence>
<name>A0AAW2EP48_9HYME</name>
<keyword evidence="2" id="KW-1185">Reference proteome</keyword>